<feature type="region of interest" description="Disordered" evidence="1">
    <location>
        <begin position="427"/>
        <end position="446"/>
    </location>
</feature>
<dbReference type="EMBL" id="OZ075112">
    <property type="protein sequence ID" value="CAL4969475.1"/>
    <property type="molecule type" value="Genomic_DNA"/>
</dbReference>
<feature type="compositionally biased region" description="Basic and acidic residues" evidence="1">
    <location>
        <begin position="269"/>
        <end position="288"/>
    </location>
</feature>
<evidence type="ECO:0000256" key="1">
    <source>
        <dbReference type="SAM" id="MobiDB-lite"/>
    </source>
</evidence>
<proteinExistence type="predicted"/>
<reference evidence="2 3" key="2">
    <citation type="submission" date="2024-10" db="EMBL/GenBank/DDBJ databases">
        <authorList>
            <person name="Ryan C."/>
        </authorList>
    </citation>
    <scope>NUCLEOTIDE SEQUENCE [LARGE SCALE GENOMIC DNA]</scope>
</reference>
<dbReference type="AlphaFoldDB" id="A0ABC9A1G1"/>
<feature type="region of interest" description="Disordered" evidence="1">
    <location>
        <begin position="260"/>
        <end position="314"/>
    </location>
</feature>
<sequence>MAADGLMAQQENVPVDGTTNKGKMAEKQSVLHGSSSTALYCDICRNNEHALCRCPVTRQPKPVVQLVGQAVDALATFHIPHAPIQPTKKDTRYAKVTVIGEVMTEAELIGALRLSIKDNYEWEAQKKENSVFKVLFPTRTDLVRATRFNIGLENGATLKFEEYTEDEEYFGHALPVVWMRVLNLPTILREYVVLWALGTLFGVTQEVDIITTNANKFGRFAVAVLEPEAIPTRLDVIIGNRYFQLIFEVEPFQPNIGLIGRKTTANSNNDDKGNGAKKDSVMKEKDNMPDGAHGNYSSETNLNELNGNSMSGTNAKETENMEVDWEQDDLLHQEQELSEAASTFLGIKKGQPLAVFRASGQVSSPILSAKPMVEVKMADATGQHGTTTDSEDKEQQKLQENKVQTKEKAVDVLANKLHGVTTVRPPVRKGLITNKPPVPKASKNSAAAVNNQSKATASMEINQLNTKSKSQCLNSKEVDTIVSNKSQKEGKDGMATSGGGTINLGGLLDNMLGAGVTADGASNGSLGSKTVMAMLSPKSDGQLTPLRRSIRTAGDSDVDSVEKAGNRVAIKNLEEAQGYWCWDG</sequence>
<evidence type="ECO:0008006" key="4">
    <source>
        <dbReference type="Google" id="ProtNLM"/>
    </source>
</evidence>
<evidence type="ECO:0000313" key="3">
    <source>
        <dbReference type="Proteomes" id="UP001497457"/>
    </source>
</evidence>
<accession>A0ABC9A1G1</accession>
<name>A0ABC9A1G1_9POAL</name>
<reference evidence="3" key="1">
    <citation type="submission" date="2024-06" db="EMBL/GenBank/DDBJ databases">
        <authorList>
            <person name="Ryan C."/>
        </authorList>
    </citation>
    <scope>NUCLEOTIDE SEQUENCE [LARGE SCALE GENOMIC DNA]</scope>
</reference>
<gene>
    <name evidence="2" type="ORF">URODEC1_LOCUS49647</name>
</gene>
<feature type="compositionally biased region" description="Polar residues" evidence="1">
    <location>
        <begin position="9"/>
        <end position="21"/>
    </location>
</feature>
<feature type="compositionally biased region" description="Polar residues" evidence="1">
    <location>
        <begin position="295"/>
        <end position="314"/>
    </location>
</feature>
<dbReference type="PANTHER" id="PTHR33170:SF40">
    <property type="entry name" value="OS04G0557100 PROTEIN"/>
    <property type="match status" value="1"/>
</dbReference>
<dbReference type="PANTHER" id="PTHR33170">
    <property type="entry name" value="DUF4283 DOMAIN-CONTAINING PROTEIN-RELATED"/>
    <property type="match status" value="1"/>
</dbReference>
<feature type="compositionally biased region" description="Basic and acidic residues" evidence="1">
    <location>
        <begin position="393"/>
        <end position="403"/>
    </location>
</feature>
<feature type="region of interest" description="Disordered" evidence="1">
    <location>
        <begin position="1"/>
        <end position="28"/>
    </location>
</feature>
<protein>
    <recommendedName>
        <fullName evidence="4">DUF4283 domain-containing protein</fullName>
    </recommendedName>
</protein>
<feature type="region of interest" description="Disordered" evidence="1">
    <location>
        <begin position="382"/>
        <end position="403"/>
    </location>
</feature>
<keyword evidence="3" id="KW-1185">Reference proteome</keyword>
<evidence type="ECO:0000313" key="2">
    <source>
        <dbReference type="EMBL" id="CAL4969475.1"/>
    </source>
</evidence>
<organism evidence="2 3">
    <name type="scientific">Urochloa decumbens</name>
    <dbReference type="NCBI Taxonomy" id="240449"/>
    <lineage>
        <taxon>Eukaryota</taxon>
        <taxon>Viridiplantae</taxon>
        <taxon>Streptophyta</taxon>
        <taxon>Embryophyta</taxon>
        <taxon>Tracheophyta</taxon>
        <taxon>Spermatophyta</taxon>
        <taxon>Magnoliopsida</taxon>
        <taxon>Liliopsida</taxon>
        <taxon>Poales</taxon>
        <taxon>Poaceae</taxon>
        <taxon>PACMAD clade</taxon>
        <taxon>Panicoideae</taxon>
        <taxon>Panicodae</taxon>
        <taxon>Paniceae</taxon>
        <taxon>Melinidinae</taxon>
        <taxon>Urochloa</taxon>
    </lineage>
</organism>
<dbReference type="Proteomes" id="UP001497457">
    <property type="component" value="Chromosome 2b"/>
</dbReference>